<evidence type="ECO:0000256" key="1">
    <source>
        <dbReference type="SAM" id="SignalP"/>
    </source>
</evidence>
<evidence type="ECO:0008006" key="4">
    <source>
        <dbReference type="Google" id="ProtNLM"/>
    </source>
</evidence>
<keyword evidence="3" id="KW-1185">Reference proteome</keyword>
<proteinExistence type="predicted"/>
<gene>
    <name evidence="2" type="ORF">EG19_03120</name>
</gene>
<dbReference type="SUPFAM" id="SSF55486">
    <property type="entry name" value="Metalloproteases ('zincins'), catalytic domain"/>
    <property type="match status" value="1"/>
</dbReference>
<sequence length="676" mass="76136">MSGVKLWGAAMVLAATQALAQQAIIDSQTKERVIGELLSRFGAAEEARIRRGVEQVAARWWEEDGDSNAFATFCRDNFLPSGELGPAFARLEAALEQVEGHLHEIRRELTTPLDLDTGPVMRVDELLARLDLGSHLTEDLFRTKVAHWALLNFPVHSLAERLQDGPAWDRETWARSRLMDRFALRVPAPVAQKVTQALLAADQYIASYNIPMDLLRDGSGTPLFPKGLRLISHWGLRDELKSWYGQPGGLQRQRVIQELMLRIVRQEVPQGFINSERLLFDPFTGKVQAANGFSPTPEELSFEPNTRYRLWLANFHALRGVDPYSPTAPTAIARTFELERQIPEAEVEKVLTEVLSAQEVRRLAKLIATRLGRPLEPFDLWYAGFTSRAGLSEDELNRKVGERYPTVESFQKDLPNILQKLGFAPETAAFLAERIVVDPARGAGHALGAVRRQDKAHLRTRVGRSGMDYKGFNIAIHELGHNVEQVFSLHRMDRWALAGVPNNAFTEAFAFAFQARDLELLGLGKTRGRQEEVLGTLWATYEIAGVSLVDMKVWRWLYQHPEATPEQLKEAVLTAAREVWNAYFADVFGRRDCELLAIYSHMVAYPMYLPDYALGHLIAFQIGEKLRGPDFGKEFERMARIGRVTPDLWLKQAVGAPLSAQPLLRAAREALADQSH</sequence>
<keyword evidence="1" id="KW-0732">Signal</keyword>
<accession>A0A062XWC1</accession>
<feature type="signal peptide" evidence="1">
    <location>
        <begin position="1"/>
        <end position="20"/>
    </location>
</feature>
<protein>
    <recommendedName>
        <fullName evidence="4">Peptidase M3A/M3B catalytic domain-containing protein</fullName>
    </recommendedName>
</protein>
<name>A0A062XWC1_9BACT</name>
<evidence type="ECO:0000313" key="2">
    <source>
        <dbReference type="EMBL" id="KDA53719.1"/>
    </source>
</evidence>
<dbReference type="Proteomes" id="UP000027284">
    <property type="component" value="Unassembled WGS sequence"/>
</dbReference>
<organism evidence="2 3">
    <name type="scientific">Thermoanaerobaculum aquaticum</name>
    <dbReference type="NCBI Taxonomy" id="1312852"/>
    <lineage>
        <taxon>Bacteria</taxon>
        <taxon>Pseudomonadati</taxon>
        <taxon>Acidobacteriota</taxon>
        <taxon>Thermoanaerobaculia</taxon>
        <taxon>Thermoanaerobaculales</taxon>
        <taxon>Thermoanaerobaculaceae</taxon>
        <taxon>Thermoanaerobaculum</taxon>
    </lineage>
</organism>
<evidence type="ECO:0000313" key="3">
    <source>
        <dbReference type="Proteomes" id="UP000027284"/>
    </source>
</evidence>
<comment type="caution">
    <text evidence="2">The sequence shown here is derived from an EMBL/GenBank/DDBJ whole genome shotgun (WGS) entry which is preliminary data.</text>
</comment>
<dbReference type="EMBL" id="JMFG01000018">
    <property type="protein sequence ID" value="KDA53719.1"/>
    <property type="molecule type" value="Genomic_DNA"/>
</dbReference>
<reference evidence="2 3" key="1">
    <citation type="submission" date="2014-04" db="EMBL/GenBank/DDBJ databases">
        <title>The Genome Sequence of Thermoanaerobaculum aquaticum MP-01, The First Cultivated Group 23 Acidobacterium.</title>
        <authorList>
            <person name="Stamps B.W."/>
            <person name="Losey N.A."/>
            <person name="Lawson P.A."/>
            <person name="Stevenson B.S."/>
        </authorList>
    </citation>
    <scope>NUCLEOTIDE SEQUENCE [LARGE SCALE GENOMIC DNA]</scope>
    <source>
        <strain evidence="2 3">MP-01</strain>
    </source>
</reference>
<feature type="chain" id="PRO_5001616506" description="Peptidase M3A/M3B catalytic domain-containing protein" evidence="1">
    <location>
        <begin position="21"/>
        <end position="676"/>
    </location>
</feature>
<dbReference type="AlphaFoldDB" id="A0A062XWC1"/>
<dbReference type="Gene3D" id="1.10.1370.30">
    <property type="match status" value="1"/>
</dbReference>
<dbReference type="STRING" id="1312852.EG19_03120"/>